<dbReference type="VEuPathDB" id="FungiDB:CC1G_09018"/>
<dbReference type="SUPFAM" id="SSF56300">
    <property type="entry name" value="Metallo-dependent phosphatases"/>
    <property type="match status" value="1"/>
</dbReference>
<keyword evidence="3" id="KW-0378">Hydrolase</keyword>
<proteinExistence type="inferred from homology"/>
<dbReference type="InParanoid" id="A8N9I3"/>
<name>A8N9I3_COPC7</name>
<dbReference type="Proteomes" id="UP000001861">
    <property type="component" value="Unassembled WGS sequence"/>
</dbReference>
<evidence type="ECO:0000256" key="3">
    <source>
        <dbReference type="RuleBase" id="RU362119"/>
    </source>
</evidence>
<dbReference type="Pfam" id="PF00149">
    <property type="entry name" value="Metallophos"/>
    <property type="match status" value="1"/>
</dbReference>
<dbReference type="PANTHER" id="PTHR11575:SF48">
    <property type="entry name" value="5'-NUCLEOTIDASE"/>
    <property type="match status" value="1"/>
</dbReference>
<dbReference type="InterPro" id="IPR036907">
    <property type="entry name" value="5'-Nucleotdase_C_sf"/>
</dbReference>
<keyword evidence="2" id="KW-0732">Signal</keyword>
<dbReference type="Gene3D" id="3.60.21.10">
    <property type="match status" value="1"/>
</dbReference>
<dbReference type="eggNOG" id="KOG4419">
    <property type="taxonomic scope" value="Eukaryota"/>
</dbReference>
<dbReference type="RefSeq" id="XP_001831489.2">
    <property type="nucleotide sequence ID" value="XM_001831437.2"/>
</dbReference>
<organism evidence="6 7">
    <name type="scientific">Coprinopsis cinerea (strain Okayama-7 / 130 / ATCC MYA-4618 / FGSC 9003)</name>
    <name type="common">Inky cap fungus</name>
    <name type="synonym">Hormographiella aspergillata</name>
    <dbReference type="NCBI Taxonomy" id="240176"/>
    <lineage>
        <taxon>Eukaryota</taxon>
        <taxon>Fungi</taxon>
        <taxon>Dikarya</taxon>
        <taxon>Basidiomycota</taxon>
        <taxon>Agaricomycotina</taxon>
        <taxon>Agaricomycetes</taxon>
        <taxon>Agaricomycetidae</taxon>
        <taxon>Agaricales</taxon>
        <taxon>Agaricineae</taxon>
        <taxon>Psathyrellaceae</taxon>
        <taxon>Coprinopsis</taxon>
    </lineage>
</organism>
<dbReference type="GO" id="GO:0000166">
    <property type="term" value="F:nucleotide binding"/>
    <property type="evidence" value="ECO:0007669"/>
    <property type="project" value="UniProtKB-KW"/>
</dbReference>
<dbReference type="GO" id="GO:0009166">
    <property type="term" value="P:nucleotide catabolic process"/>
    <property type="evidence" value="ECO:0007669"/>
    <property type="project" value="InterPro"/>
</dbReference>
<sequence>METTTLNIAHFNDVYQVSEHKVNGERIDVSKFATLLEGVTSKWSDRGDGRKDGLTVFSGDLFSPSIESSITRGKHMLPIINELNVDIAVAGNHEFDFGYPELQELLAESAFPWLLSNIVDTTTGKTPEPLQEFHVLERSGVRIGLIGLVEQDWIPTIVGWPEHFQYQDMVQVANALSAKLRDPAGEHQCDIIFALTHSRISNDIAFAKNVLALSPAAQASKNIASEHGVDILLGGHDHIYWISKGVTEWEGYDLNTPVEDAKDDQGDVLVVKSGTDFQDLSEITLMLKDTPSGSVRRKVITEIRGKRLSTKGTTPVHAAIKAIYDDEVKYIEESLKEPIGTIEEELDTRMSLIRTQESPVANWVSDCIREAYDEALINKGYTGADATFINAGGMGIVSMLQTMFPYNDSIVVIQVDGKTLWDAAESGLSSWPEWEGRFPAISGFRIEWDSRKEPGNRVLGVWMVEDPDEIGPNGIPFVVDKEPVSRTSDKKYLIVTGEYLANGGDGYTMFKGQPVIITAENGQPANQLVKKYIGGSQFLKRDEQAAESTQVEGGRRVHKARRNVDSTHARKLAPAAYSAVVHNRLGLLDPYQRSRARGHASCCDKGPDCPKCRQYGLVDRKAGARSLLSKESRIAAVSAADEEAQQSLPVIRPFIDGRVKDVSKA</sequence>
<evidence type="ECO:0000313" key="6">
    <source>
        <dbReference type="EMBL" id="EAU90336.2"/>
    </source>
</evidence>
<dbReference type="EMBL" id="AACS02000007">
    <property type="protein sequence ID" value="EAU90336.2"/>
    <property type="molecule type" value="Genomic_DNA"/>
</dbReference>
<feature type="domain" description="Calcineurin-like phosphoesterase" evidence="4">
    <location>
        <begin position="7"/>
        <end position="240"/>
    </location>
</feature>
<evidence type="ECO:0000313" key="7">
    <source>
        <dbReference type="Proteomes" id="UP000001861"/>
    </source>
</evidence>
<dbReference type="AlphaFoldDB" id="A8N9I3"/>
<dbReference type="Pfam" id="PF02872">
    <property type="entry name" value="5_nucleotid_C"/>
    <property type="match status" value="1"/>
</dbReference>
<evidence type="ECO:0000259" key="5">
    <source>
        <dbReference type="Pfam" id="PF02872"/>
    </source>
</evidence>
<dbReference type="GeneID" id="6007960"/>
<dbReference type="KEGG" id="cci:CC1G_09018"/>
<dbReference type="PANTHER" id="PTHR11575">
    <property type="entry name" value="5'-NUCLEOTIDASE-RELATED"/>
    <property type="match status" value="1"/>
</dbReference>
<protein>
    <recommendedName>
        <fullName evidence="8">Metallo-dependent phosphatase</fullName>
    </recommendedName>
</protein>
<dbReference type="InterPro" id="IPR029052">
    <property type="entry name" value="Metallo-depent_PP-like"/>
</dbReference>
<comment type="similarity">
    <text evidence="1 3">Belongs to the 5'-nucleotidase family.</text>
</comment>
<comment type="caution">
    <text evidence="6">The sequence shown here is derived from an EMBL/GenBank/DDBJ whole genome shotgun (WGS) entry which is preliminary data.</text>
</comment>
<keyword evidence="7" id="KW-1185">Reference proteome</keyword>
<evidence type="ECO:0008006" key="8">
    <source>
        <dbReference type="Google" id="ProtNLM"/>
    </source>
</evidence>
<dbReference type="Gene3D" id="3.90.780.10">
    <property type="entry name" value="5'-Nucleotidase, C-terminal domain"/>
    <property type="match status" value="1"/>
</dbReference>
<evidence type="ECO:0000259" key="4">
    <source>
        <dbReference type="Pfam" id="PF00149"/>
    </source>
</evidence>
<keyword evidence="3" id="KW-0547">Nucleotide-binding</keyword>
<dbReference type="OrthoDB" id="10252235at2759"/>
<dbReference type="HOGENOM" id="CLU_005854_1_1_1"/>
<dbReference type="InterPro" id="IPR008334">
    <property type="entry name" value="5'-Nucleotdase_C"/>
</dbReference>
<dbReference type="InterPro" id="IPR004843">
    <property type="entry name" value="Calcineurin-like_PHP"/>
</dbReference>
<dbReference type="STRING" id="240176.A8N9I3"/>
<reference evidence="6 7" key="1">
    <citation type="journal article" date="2010" name="Proc. Natl. Acad. Sci. U.S.A.">
        <title>Insights into evolution of multicellular fungi from the assembled chromosomes of the mushroom Coprinopsis cinerea (Coprinus cinereus).</title>
        <authorList>
            <person name="Stajich J.E."/>
            <person name="Wilke S.K."/>
            <person name="Ahren D."/>
            <person name="Au C.H."/>
            <person name="Birren B.W."/>
            <person name="Borodovsky M."/>
            <person name="Burns C."/>
            <person name="Canback B."/>
            <person name="Casselton L.A."/>
            <person name="Cheng C.K."/>
            <person name="Deng J."/>
            <person name="Dietrich F.S."/>
            <person name="Fargo D.C."/>
            <person name="Farman M.L."/>
            <person name="Gathman A.C."/>
            <person name="Goldberg J."/>
            <person name="Guigo R."/>
            <person name="Hoegger P.J."/>
            <person name="Hooker J.B."/>
            <person name="Huggins A."/>
            <person name="James T.Y."/>
            <person name="Kamada T."/>
            <person name="Kilaru S."/>
            <person name="Kodira C."/>
            <person name="Kues U."/>
            <person name="Kupfer D."/>
            <person name="Kwan H.S."/>
            <person name="Lomsadze A."/>
            <person name="Li W."/>
            <person name="Lilly W.W."/>
            <person name="Ma L.J."/>
            <person name="Mackey A.J."/>
            <person name="Manning G."/>
            <person name="Martin F."/>
            <person name="Muraguchi H."/>
            <person name="Natvig D.O."/>
            <person name="Palmerini H."/>
            <person name="Ramesh M.A."/>
            <person name="Rehmeyer C.J."/>
            <person name="Roe B.A."/>
            <person name="Shenoy N."/>
            <person name="Stanke M."/>
            <person name="Ter-Hovhannisyan V."/>
            <person name="Tunlid A."/>
            <person name="Velagapudi R."/>
            <person name="Vision T.J."/>
            <person name="Zeng Q."/>
            <person name="Zolan M.E."/>
            <person name="Pukkila P.J."/>
        </authorList>
    </citation>
    <scope>NUCLEOTIDE SEQUENCE [LARGE SCALE GENOMIC DNA]</scope>
    <source>
        <strain evidence="7">Okayama-7 / 130 / ATCC MYA-4618 / FGSC 9003</strain>
    </source>
</reference>
<feature type="domain" description="5'-Nucleotidase C-terminal" evidence="5">
    <location>
        <begin position="339"/>
        <end position="511"/>
    </location>
</feature>
<dbReference type="PRINTS" id="PR01607">
    <property type="entry name" value="APYRASEFAMLY"/>
</dbReference>
<dbReference type="InterPro" id="IPR006179">
    <property type="entry name" value="5_nucleotidase/apyrase"/>
</dbReference>
<accession>A8N9I3</accession>
<dbReference type="SUPFAM" id="SSF55816">
    <property type="entry name" value="5'-nucleotidase (syn. UDP-sugar hydrolase), C-terminal domain"/>
    <property type="match status" value="1"/>
</dbReference>
<dbReference type="OMA" id="AMKEPIC"/>
<evidence type="ECO:0000256" key="2">
    <source>
        <dbReference type="ARBA" id="ARBA00022729"/>
    </source>
</evidence>
<dbReference type="GO" id="GO:0016787">
    <property type="term" value="F:hydrolase activity"/>
    <property type="evidence" value="ECO:0007669"/>
    <property type="project" value="UniProtKB-KW"/>
</dbReference>
<evidence type="ECO:0000256" key="1">
    <source>
        <dbReference type="ARBA" id="ARBA00006654"/>
    </source>
</evidence>
<gene>
    <name evidence="6" type="ORF">CC1G_09018</name>
</gene>